<reference evidence="3" key="1">
    <citation type="journal article" date="2019" name="Int. J. Syst. Evol. Microbiol.">
        <title>The Global Catalogue of Microorganisms (GCM) 10K type strain sequencing project: providing services to taxonomists for standard genome sequencing and annotation.</title>
        <authorList>
            <consortium name="The Broad Institute Genomics Platform"/>
            <consortium name="The Broad Institute Genome Sequencing Center for Infectious Disease"/>
            <person name="Wu L."/>
            <person name="Ma J."/>
        </authorList>
    </citation>
    <scope>NUCLEOTIDE SEQUENCE [LARGE SCALE GENOMIC DNA]</scope>
    <source>
        <strain evidence="3">KCTC 42182</strain>
    </source>
</reference>
<feature type="transmembrane region" description="Helical" evidence="1">
    <location>
        <begin position="106"/>
        <end position="125"/>
    </location>
</feature>
<evidence type="ECO:0000256" key="1">
    <source>
        <dbReference type="SAM" id="Phobius"/>
    </source>
</evidence>
<keyword evidence="3" id="KW-1185">Reference proteome</keyword>
<evidence type="ECO:0000313" key="3">
    <source>
        <dbReference type="Proteomes" id="UP001595711"/>
    </source>
</evidence>
<feature type="transmembrane region" description="Helical" evidence="1">
    <location>
        <begin position="180"/>
        <end position="202"/>
    </location>
</feature>
<comment type="caution">
    <text evidence="2">The sequence shown here is derived from an EMBL/GenBank/DDBJ whole genome shotgun (WGS) entry which is preliminary data.</text>
</comment>
<keyword evidence="1" id="KW-1133">Transmembrane helix</keyword>
<keyword evidence="1" id="KW-0472">Membrane</keyword>
<proteinExistence type="predicted"/>
<keyword evidence="1" id="KW-0812">Transmembrane</keyword>
<evidence type="ECO:0000313" key="2">
    <source>
        <dbReference type="EMBL" id="MFC3675841.1"/>
    </source>
</evidence>
<evidence type="ECO:0008006" key="4">
    <source>
        <dbReference type="Google" id="ProtNLM"/>
    </source>
</evidence>
<feature type="transmembrane region" description="Helical" evidence="1">
    <location>
        <begin position="41"/>
        <end position="61"/>
    </location>
</feature>
<accession>A0ABV7VH13</accession>
<dbReference type="EMBL" id="JBHRYJ010000001">
    <property type="protein sequence ID" value="MFC3675841.1"/>
    <property type="molecule type" value="Genomic_DNA"/>
</dbReference>
<sequence>MAVRLGAAAVMAAILATLAVLVARAVVDPPVVPDIAGRESFLFQHLALAAAAALVYQVAFLAGGDLPEYRSGLNWGGGGFAATVVAPLLALPQLPAGVLPLHDGPVLLFWLTTVALTGTGLWLLLRDGGPLRGDPRARMLGGLLLVLPGLLAPAPPLPGDLVAGDVKTDPLLSMTTGGDMLLMLGLNLLFWLALGLASVLAARRVVHRAS</sequence>
<feature type="transmembrane region" description="Helical" evidence="1">
    <location>
        <begin position="137"/>
        <end position="154"/>
    </location>
</feature>
<protein>
    <recommendedName>
        <fullName evidence="4">Cobalt transporter subunit CbtA</fullName>
    </recommendedName>
</protein>
<gene>
    <name evidence="2" type="ORF">ACFOOQ_09830</name>
</gene>
<dbReference type="Proteomes" id="UP001595711">
    <property type="component" value="Unassembled WGS sequence"/>
</dbReference>
<organism evidence="2 3">
    <name type="scientific">Ferrovibrio xuzhouensis</name>
    <dbReference type="NCBI Taxonomy" id="1576914"/>
    <lineage>
        <taxon>Bacteria</taxon>
        <taxon>Pseudomonadati</taxon>
        <taxon>Pseudomonadota</taxon>
        <taxon>Alphaproteobacteria</taxon>
        <taxon>Rhodospirillales</taxon>
        <taxon>Rhodospirillaceae</taxon>
        <taxon>Ferrovibrio</taxon>
    </lineage>
</organism>
<feature type="transmembrane region" description="Helical" evidence="1">
    <location>
        <begin position="73"/>
        <end position="94"/>
    </location>
</feature>
<name>A0ABV7VH13_9PROT</name>
<dbReference type="RefSeq" id="WP_379725168.1">
    <property type="nucleotide sequence ID" value="NZ_JBHRYJ010000001.1"/>
</dbReference>